<proteinExistence type="predicted"/>
<reference evidence="4" key="1">
    <citation type="submission" date="2021-01" db="EMBL/GenBank/DDBJ databases">
        <authorList>
            <person name="Corre E."/>
            <person name="Pelletier E."/>
            <person name="Niang G."/>
            <person name="Scheremetjew M."/>
            <person name="Finn R."/>
            <person name="Kale V."/>
            <person name="Holt S."/>
            <person name="Cochrane G."/>
            <person name="Meng A."/>
            <person name="Brown T."/>
            <person name="Cohen L."/>
        </authorList>
    </citation>
    <scope>NUCLEOTIDE SEQUENCE</scope>
    <source>
        <strain evidence="4">CCMP147</strain>
    </source>
</reference>
<dbReference type="PANTHER" id="PTHR48059:SF32">
    <property type="entry name" value="LEUCINE-RICH REPEAT DOMAIN, L DOMAIN-LIKE PROTEIN-RELATED"/>
    <property type="match status" value="1"/>
</dbReference>
<dbReference type="Gene3D" id="3.80.10.10">
    <property type="entry name" value="Ribonuclease Inhibitor"/>
    <property type="match status" value="2"/>
</dbReference>
<name>A0A7R9WJ53_9STRA</name>
<evidence type="ECO:0000256" key="3">
    <source>
        <dbReference type="ARBA" id="ARBA00022737"/>
    </source>
</evidence>
<dbReference type="EMBL" id="HBED01046397">
    <property type="protein sequence ID" value="CAD8324955.1"/>
    <property type="molecule type" value="Transcribed_RNA"/>
</dbReference>
<dbReference type="SUPFAM" id="SSF52058">
    <property type="entry name" value="L domain-like"/>
    <property type="match status" value="1"/>
</dbReference>
<dbReference type="PANTHER" id="PTHR48059">
    <property type="entry name" value="POLYGALACTURONASE INHIBITOR 1"/>
    <property type="match status" value="1"/>
</dbReference>
<accession>A0A7R9WJ53</accession>
<protein>
    <recommendedName>
        <fullName evidence="5">Leucine-rich repeat-containing N-terminal plant-type domain-containing protein</fullName>
    </recommendedName>
</protein>
<dbReference type="AlphaFoldDB" id="A0A7R9WJ53"/>
<evidence type="ECO:0000313" key="4">
    <source>
        <dbReference type="EMBL" id="CAD8324955.1"/>
    </source>
</evidence>
<dbReference type="InterPro" id="IPR051848">
    <property type="entry name" value="PGIP"/>
</dbReference>
<gene>
    <name evidence="4" type="ORF">TDUB1175_LOCUS23375</name>
</gene>
<evidence type="ECO:0008006" key="5">
    <source>
        <dbReference type="Google" id="ProtNLM"/>
    </source>
</evidence>
<comment type="subcellular location">
    <subcellularLocation>
        <location evidence="1">Cell envelope</location>
    </subcellularLocation>
</comment>
<dbReference type="FunFam" id="3.80.10.10:FF:000041">
    <property type="entry name" value="LRR receptor-like serine/threonine-protein kinase ERECTA"/>
    <property type="match status" value="1"/>
</dbReference>
<keyword evidence="2" id="KW-0433">Leucine-rich repeat</keyword>
<keyword evidence="3" id="KW-0677">Repeat</keyword>
<dbReference type="Pfam" id="PF00560">
    <property type="entry name" value="LRR_1"/>
    <property type="match status" value="2"/>
</dbReference>
<evidence type="ECO:0000256" key="2">
    <source>
        <dbReference type="ARBA" id="ARBA00022614"/>
    </source>
</evidence>
<dbReference type="InterPro" id="IPR001611">
    <property type="entry name" value="Leu-rich_rpt"/>
</dbReference>
<organism evidence="4">
    <name type="scientific">Pseudictyota dubia</name>
    <dbReference type="NCBI Taxonomy" id="2749911"/>
    <lineage>
        <taxon>Eukaryota</taxon>
        <taxon>Sar</taxon>
        <taxon>Stramenopiles</taxon>
        <taxon>Ochrophyta</taxon>
        <taxon>Bacillariophyta</taxon>
        <taxon>Mediophyceae</taxon>
        <taxon>Biddulphiophycidae</taxon>
        <taxon>Eupodiscales</taxon>
        <taxon>Odontellaceae</taxon>
        <taxon>Pseudictyota</taxon>
    </lineage>
</organism>
<sequence>MEGNQITSVPKELCKKKDMMRGDVKHYGCDAILCKPGTASLFGRQNSTETECTPCDMASSATFWGSTSCGTEADQNEVDPTKPDQYLTLALLYDTCGGDNWVKKSNWKEKDVSVCKWHGISCNEQELVHAIRLGSNNLVGTPPQELFDLPHLKWLWLHSNPVQFSFSNIGNARELIELRLDSTGLTSVEGLGDARSIQILDLRFNQLLGPFPEEILQLKTLEVLSLADNDLGGQLPDVAGLVELKTLRLGSNSFSGSLPSFESSSQLRALDLSQNELVGSIPSSFLEAVGIDRHVELNLASNRLTGTVPVELDRFREMTLYLRDNRITSLPNELCDRDNANWNNGDVGQYSCDAILCPPGTFNKLGRQKSQETPCGACDISIFFGQVNCNTALSSSGWSLAHKSAWVMLSSFVVFCTSV</sequence>
<dbReference type="InterPro" id="IPR032675">
    <property type="entry name" value="LRR_dom_sf"/>
</dbReference>
<evidence type="ECO:0000256" key="1">
    <source>
        <dbReference type="ARBA" id="ARBA00004196"/>
    </source>
</evidence>